<dbReference type="InterPro" id="IPR009860">
    <property type="entry name" value="Hyaluronidase_bac"/>
</dbReference>
<reference evidence="3 4" key="2">
    <citation type="submission" date="2016-09" db="EMBL/GenBank/DDBJ databases">
        <title>Streptomyces fradiae DSM40063, a candidate organism with high potential of specific P450 cytochromes.</title>
        <authorList>
            <person name="Grumaz C."/>
            <person name="Vainshtein Y."/>
            <person name="Kirstahler P."/>
            <person name="Sohn K."/>
        </authorList>
    </citation>
    <scope>NUCLEOTIDE SEQUENCE [LARGE SCALE GENOMIC DNA]</scope>
    <source>
        <strain evidence="3 4">DSM 40063</strain>
    </source>
</reference>
<dbReference type="GeneID" id="91406095"/>
<protein>
    <submittedName>
        <fullName evidence="3">Hyaluronidase protein (HylP)</fullName>
    </submittedName>
</protein>
<evidence type="ECO:0000313" key="3">
    <source>
        <dbReference type="EMBL" id="OSY52891.1"/>
    </source>
</evidence>
<dbReference type="GO" id="GO:0045227">
    <property type="term" value="P:capsule polysaccharide biosynthetic process"/>
    <property type="evidence" value="ECO:0007669"/>
    <property type="project" value="InterPro"/>
</dbReference>
<proteinExistence type="predicted"/>
<evidence type="ECO:0000313" key="5">
    <source>
        <dbReference type="Proteomes" id="UP000731519"/>
    </source>
</evidence>
<evidence type="ECO:0000313" key="1">
    <source>
        <dbReference type="EMBL" id="KAF0647698.1"/>
    </source>
</evidence>
<organism evidence="3 4">
    <name type="scientific">Streptomyces fradiae ATCC 10745 = DSM 40063</name>
    <dbReference type="NCBI Taxonomy" id="1319510"/>
    <lineage>
        <taxon>Bacteria</taxon>
        <taxon>Bacillati</taxon>
        <taxon>Actinomycetota</taxon>
        <taxon>Actinomycetes</taxon>
        <taxon>Kitasatosporales</taxon>
        <taxon>Streptomycetaceae</taxon>
        <taxon>Streptomyces</taxon>
    </lineage>
</organism>
<keyword evidence="5" id="KW-1185">Reference proteome</keyword>
<sequence length="252" mass="25264">MGVTRRLFLGGFTAGAVTVAAGGDAVAAEAGGDAVAAEAAGETTVFDGPVVAPRFSTDSTVNSGFFRTTSTTEHAVTVHQAATSGKGVALNIVSDNPDDSTVYVKGHERAQRGTVKITHVGAADGSDAGASAVSIDLTVAGTAAQGIFLNAANGPTQGNLICLRNNGRDDFVVKGSGRVGIGMDIGANPWSQLHVVQRPGTPSALMVEGLVRVTDAAAAPTGVDSRGGGVLYAENGALMWRGPHTVTRIAPA</sequence>
<dbReference type="AlphaFoldDB" id="A0A1Y2P0A8"/>
<dbReference type="RefSeq" id="WP_031135485.1">
    <property type="nucleotide sequence ID" value="NZ_ASYR01000008.1"/>
</dbReference>
<comment type="caution">
    <text evidence="3">The sequence shown here is derived from an EMBL/GenBank/DDBJ whole genome shotgun (WGS) entry which is preliminary data.</text>
</comment>
<reference evidence="1 5" key="1">
    <citation type="submission" date="2013-05" db="EMBL/GenBank/DDBJ databases">
        <title>Genome Sequence of Streptomyces fradiae.</title>
        <authorList>
            <person name="Kirby R."/>
        </authorList>
    </citation>
    <scope>NUCLEOTIDE SEQUENCE [LARGE SCALE GENOMIC DNA]</scope>
    <source>
        <strain evidence="1 5">ATCC 10745</strain>
    </source>
</reference>
<dbReference type="EMBL" id="ASYR01000033">
    <property type="protein sequence ID" value="KAF0647698.1"/>
    <property type="molecule type" value="Genomic_DNA"/>
</dbReference>
<dbReference type="PROSITE" id="PS51318">
    <property type="entry name" value="TAT"/>
    <property type="match status" value="1"/>
</dbReference>
<dbReference type="Pfam" id="PF07212">
    <property type="entry name" value="Hyaluronidase_1"/>
    <property type="match status" value="1"/>
</dbReference>
<evidence type="ECO:0000313" key="4">
    <source>
        <dbReference type="Proteomes" id="UP000194318"/>
    </source>
</evidence>
<dbReference type="InterPro" id="IPR006311">
    <property type="entry name" value="TAT_signal"/>
</dbReference>
<name>A0A1Y2P0A8_STRFR</name>
<dbReference type="SUPFAM" id="SSF69349">
    <property type="entry name" value="Phage fibre proteins"/>
    <property type="match status" value="1"/>
</dbReference>
<dbReference type="Proteomes" id="UP000194318">
    <property type="component" value="Unassembled WGS sequence"/>
</dbReference>
<accession>A0A1Y2P0A8</accession>
<dbReference type="Proteomes" id="UP000731519">
    <property type="component" value="Unassembled WGS sequence"/>
</dbReference>
<evidence type="ECO:0000313" key="2">
    <source>
        <dbReference type="EMBL" id="KAF0650517.1"/>
    </source>
</evidence>
<dbReference type="EMBL" id="MIFZ01000125">
    <property type="protein sequence ID" value="OSY52891.1"/>
    <property type="molecule type" value="Genomic_DNA"/>
</dbReference>
<gene>
    <name evidence="3" type="ORF">BG846_01450</name>
    <name evidence="2" type="ORF">K701_08060</name>
    <name evidence="1" type="ORF">K701_22320</name>
</gene>
<dbReference type="GO" id="GO:0004415">
    <property type="term" value="F:hyalurononglucosaminidase activity"/>
    <property type="evidence" value="ECO:0007669"/>
    <property type="project" value="InterPro"/>
</dbReference>
<dbReference type="EMBL" id="ASYR01000008">
    <property type="protein sequence ID" value="KAF0650517.1"/>
    <property type="molecule type" value="Genomic_DNA"/>
</dbReference>